<evidence type="ECO:0000313" key="2">
    <source>
        <dbReference type="Proteomes" id="UP000007113"/>
    </source>
</evidence>
<dbReference type="KEGG" id="gma:AciX8_4580"/>
<name>G8NVU7_GRAMM</name>
<keyword evidence="2" id="KW-1185">Reference proteome</keyword>
<evidence type="ECO:0000313" key="1">
    <source>
        <dbReference type="EMBL" id="AEU38850.1"/>
    </source>
</evidence>
<sequence>MHINLVAGCSIWSSGLALNTHFSNQENKKDATAAEIREITGCVGLLVTDSDKSRFRFAEMKIPLCAEIVFPAISFQEGISSFTCRY</sequence>
<proteinExistence type="predicted"/>
<gene>
    <name evidence="1" type="ordered locus">AciX8_4580</name>
</gene>
<accession>G8NVU7</accession>
<dbReference type="Proteomes" id="UP000007113">
    <property type="component" value="Chromosome"/>
</dbReference>
<dbReference type="AlphaFoldDB" id="G8NVU7"/>
<dbReference type="HOGENOM" id="CLU_2493541_0_0_0"/>
<dbReference type="EMBL" id="CP003130">
    <property type="protein sequence ID" value="AEU38850.1"/>
    <property type="molecule type" value="Genomic_DNA"/>
</dbReference>
<organism evidence="1 2">
    <name type="scientific">Granulicella mallensis (strain ATCC BAA-1857 / DSM 23137 / MP5ACTX8)</name>
    <dbReference type="NCBI Taxonomy" id="682795"/>
    <lineage>
        <taxon>Bacteria</taxon>
        <taxon>Pseudomonadati</taxon>
        <taxon>Acidobacteriota</taxon>
        <taxon>Terriglobia</taxon>
        <taxon>Terriglobales</taxon>
        <taxon>Acidobacteriaceae</taxon>
        <taxon>Granulicella</taxon>
    </lineage>
</organism>
<protein>
    <submittedName>
        <fullName evidence="1">Uncharacterized protein</fullName>
    </submittedName>
</protein>
<reference evidence="1 2" key="1">
    <citation type="submission" date="2011-11" db="EMBL/GenBank/DDBJ databases">
        <title>Complete sequence of Granulicella mallensis MP5ACTX8.</title>
        <authorList>
            <consortium name="US DOE Joint Genome Institute"/>
            <person name="Lucas S."/>
            <person name="Copeland A."/>
            <person name="Lapidus A."/>
            <person name="Cheng J.-F."/>
            <person name="Goodwin L."/>
            <person name="Pitluck S."/>
            <person name="Peters L."/>
            <person name="Lu M."/>
            <person name="Detter J.C."/>
            <person name="Han C."/>
            <person name="Tapia R."/>
            <person name="Land M."/>
            <person name="Hauser L."/>
            <person name="Kyrpides N."/>
            <person name="Ivanova N."/>
            <person name="Mikhailova N."/>
            <person name="Pagani I."/>
            <person name="Rawat S."/>
            <person name="Mannisto M."/>
            <person name="Haggblom M."/>
            <person name="Woyke T."/>
        </authorList>
    </citation>
    <scope>NUCLEOTIDE SEQUENCE [LARGE SCALE GENOMIC DNA]</scope>
    <source>
        <strain evidence="2">ATCC BAA-1857 / DSM 23137 / MP5ACTX8</strain>
    </source>
</reference>